<comment type="caution">
    <text evidence="6">The sequence shown here is derived from an EMBL/GenBank/DDBJ whole genome shotgun (WGS) entry which is preliminary data.</text>
</comment>
<dbReference type="GO" id="GO:0005829">
    <property type="term" value="C:cytosol"/>
    <property type="evidence" value="ECO:0007669"/>
    <property type="project" value="TreeGrafter"/>
</dbReference>
<organism evidence="6 7">
    <name type="scientific">Sporosarcina limicola</name>
    <dbReference type="NCBI Taxonomy" id="34101"/>
    <lineage>
        <taxon>Bacteria</taxon>
        <taxon>Bacillati</taxon>
        <taxon>Bacillota</taxon>
        <taxon>Bacilli</taxon>
        <taxon>Bacillales</taxon>
        <taxon>Caryophanaceae</taxon>
        <taxon>Sporosarcina</taxon>
    </lineage>
</organism>
<proteinExistence type="inferred from homology"/>
<comment type="similarity">
    <text evidence="5">Belongs to the CsrA/RsmA family.</text>
</comment>
<sequence>MLVLSRKLNETIRIGDDIVIRVVDIKGETVRLGIEAPKSIEILRGELITSISETNTEAIQLDASLFTKLSKKL</sequence>
<comment type="function">
    <text evidence="5">A translational regulator that binds mRNA to regulate translation initiation and/or mRNA stability. Usually binds in the 5'-UTR at or near the Shine-Dalgarno sequence preventing ribosome-binding, thus repressing translation. Its main target seems to be the major flagellin gene, while its function is anatagonized by FliW.</text>
</comment>
<dbReference type="GO" id="GO:0006109">
    <property type="term" value="P:regulation of carbohydrate metabolic process"/>
    <property type="evidence" value="ECO:0007669"/>
    <property type="project" value="InterPro"/>
</dbReference>
<dbReference type="FunFam" id="2.60.40.4380:FF:000002">
    <property type="entry name" value="Translational regulator CsrA"/>
    <property type="match status" value="1"/>
</dbReference>
<evidence type="ECO:0000313" key="7">
    <source>
        <dbReference type="Proteomes" id="UP000658225"/>
    </source>
</evidence>
<dbReference type="Proteomes" id="UP000658225">
    <property type="component" value="Unassembled WGS sequence"/>
</dbReference>
<keyword evidence="4 5" id="KW-0694">RNA-binding</keyword>
<dbReference type="NCBIfam" id="NF002469">
    <property type="entry name" value="PRK01712.1"/>
    <property type="match status" value="1"/>
</dbReference>
<dbReference type="GO" id="GO:0006402">
    <property type="term" value="P:mRNA catabolic process"/>
    <property type="evidence" value="ECO:0007669"/>
    <property type="project" value="InterPro"/>
</dbReference>
<dbReference type="EMBL" id="JADBEL010000010">
    <property type="protein sequence ID" value="MBE1555012.1"/>
    <property type="molecule type" value="Genomic_DNA"/>
</dbReference>
<evidence type="ECO:0000256" key="4">
    <source>
        <dbReference type="ARBA" id="ARBA00022884"/>
    </source>
</evidence>
<keyword evidence="7" id="KW-1185">Reference proteome</keyword>
<evidence type="ECO:0000256" key="5">
    <source>
        <dbReference type="HAMAP-Rule" id="MF_00167"/>
    </source>
</evidence>
<comment type="subunit">
    <text evidence="5">Homodimer; the beta-strands of each monomer intercalate to form a hydrophobic core, while the alpha-helices form wings that extend away from the core.</text>
</comment>
<dbReference type="Pfam" id="PF02599">
    <property type="entry name" value="CsrA"/>
    <property type="match status" value="1"/>
</dbReference>
<evidence type="ECO:0000256" key="3">
    <source>
        <dbReference type="ARBA" id="ARBA00022845"/>
    </source>
</evidence>
<dbReference type="HAMAP" id="MF_00167">
    <property type="entry name" value="CsrA"/>
    <property type="match status" value="1"/>
</dbReference>
<keyword evidence="5" id="KW-1005">Bacterial flagellum biogenesis</keyword>
<keyword evidence="3 5" id="KW-0810">Translation regulation</keyword>
<dbReference type="PANTHER" id="PTHR34984:SF1">
    <property type="entry name" value="CARBON STORAGE REGULATOR"/>
    <property type="match status" value="1"/>
</dbReference>
<dbReference type="InterPro" id="IPR036107">
    <property type="entry name" value="CsrA_sf"/>
</dbReference>
<dbReference type="GO" id="GO:1902208">
    <property type="term" value="P:regulation of bacterial-type flagellum assembly"/>
    <property type="evidence" value="ECO:0007669"/>
    <property type="project" value="UniProtKB-UniRule"/>
</dbReference>
<dbReference type="GO" id="GO:0045947">
    <property type="term" value="P:negative regulation of translational initiation"/>
    <property type="evidence" value="ECO:0007669"/>
    <property type="project" value="UniProtKB-UniRule"/>
</dbReference>
<protein>
    <recommendedName>
        <fullName evidence="5">Translational regulator CsrA</fullName>
    </recommendedName>
</protein>
<name>A0A927MLA2_9BACL</name>
<keyword evidence="2 5" id="KW-0678">Repressor</keyword>
<evidence type="ECO:0000256" key="1">
    <source>
        <dbReference type="ARBA" id="ARBA00022490"/>
    </source>
</evidence>
<dbReference type="PANTHER" id="PTHR34984">
    <property type="entry name" value="CARBON STORAGE REGULATOR"/>
    <property type="match status" value="1"/>
</dbReference>
<dbReference type="InterPro" id="IPR003751">
    <property type="entry name" value="CsrA"/>
</dbReference>
<dbReference type="SUPFAM" id="SSF117130">
    <property type="entry name" value="CsrA-like"/>
    <property type="match status" value="1"/>
</dbReference>
<dbReference type="NCBIfam" id="TIGR00202">
    <property type="entry name" value="csrA"/>
    <property type="match status" value="1"/>
</dbReference>
<reference evidence="6" key="1">
    <citation type="submission" date="2020-10" db="EMBL/GenBank/DDBJ databases">
        <title>Genomic Encyclopedia of Type Strains, Phase IV (KMG-IV): sequencing the most valuable type-strain genomes for metagenomic binning, comparative biology and taxonomic classification.</title>
        <authorList>
            <person name="Goeker M."/>
        </authorList>
    </citation>
    <scope>NUCLEOTIDE SEQUENCE</scope>
    <source>
        <strain evidence="6">DSM 13886</strain>
    </source>
</reference>
<dbReference type="GO" id="GO:0048027">
    <property type="term" value="F:mRNA 5'-UTR binding"/>
    <property type="evidence" value="ECO:0007669"/>
    <property type="project" value="UniProtKB-UniRule"/>
</dbReference>
<keyword evidence="1 5" id="KW-0963">Cytoplasm</keyword>
<comment type="subcellular location">
    <subcellularLocation>
        <location evidence="5">Cytoplasm</location>
    </subcellularLocation>
</comment>
<dbReference type="AlphaFoldDB" id="A0A927MLA2"/>
<evidence type="ECO:0000313" key="6">
    <source>
        <dbReference type="EMBL" id="MBE1555012.1"/>
    </source>
</evidence>
<dbReference type="GO" id="GO:0044781">
    <property type="term" value="P:bacterial-type flagellum organization"/>
    <property type="evidence" value="ECO:0007669"/>
    <property type="project" value="UniProtKB-KW"/>
</dbReference>
<evidence type="ECO:0000256" key="2">
    <source>
        <dbReference type="ARBA" id="ARBA00022491"/>
    </source>
</evidence>
<dbReference type="Gene3D" id="2.60.40.4380">
    <property type="entry name" value="Translational regulator CsrA"/>
    <property type="match status" value="1"/>
</dbReference>
<dbReference type="RefSeq" id="WP_192598759.1">
    <property type="nucleotide sequence ID" value="NZ_JADBEL010000010.1"/>
</dbReference>
<accession>A0A927MLA2</accession>
<gene>
    <name evidence="5" type="primary">csrA</name>
    <name evidence="6" type="ORF">H4683_002111</name>
</gene>